<evidence type="ECO:0000313" key="4">
    <source>
        <dbReference type="Proteomes" id="UP000006753"/>
    </source>
</evidence>
<dbReference type="InterPro" id="IPR045564">
    <property type="entry name" value="DUF5910"/>
</dbReference>
<organism evidence="3 4">
    <name type="scientific">Marssonina brunnea f. sp. multigermtubi (strain MB_m1)</name>
    <name type="common">Marssonina leaf spot fungus</name>
    <dbReference type="NCBI Taxonomy" id="1072389"/>
    <lineage>
        <taxon>Eukaryota</taxon>
        <taxon>Fungi</taxon>
        <taxon>Dikarya</taxon>
        <taxon>Ascomycota</taxon>
        <taxon>Pezizomycotina</taxon>
        <taxon>Leotiomycetes</taxon>
        <taxon>Helotiales</taxon>
        <taxon>Drepanopezizaceae</taxon>
        <taxon>Drepanopeziza</taxon>
    </lineage>
</organism>
<feature type="region of interest" description="Disordered" evidence="1">
    <location>
        <begin position="196"/>
        <end position="217"/>
    </location>
</feature>
<evidence type="ECO:0000256" key="1">
    <source>
        <dbReference type="SAM" id="MobiDB-lite"/>
    </source>
</evidence>
<dbReference type="Proteomes" id="UP000006753">
    <property type="component" value="Unassembled WGS sequence"/>
</dbReference>
<keyword evidence="2" id="KW-0732">Signal</keyword>
<feature type="chain" id="PRO_5003855060" evidence="2">
    <location>
        <begin position="24"/>
        <end position="217"/>
    </location>
</feature>
<feature type="signal peptide" evidence="2">
    <location>
        <begin position="1"/>
        <end position="23"/>
    </location>
</feature>
<proteinExistence type="predicted"/>
<gene>
    <name evidence="3" type="ORF">MBM_03065</name>
</gene>
<dbReference type="InParanoid" id="K1XDA3"/>
<keyword evidence="4" id="KW-1185">Reference proteome</keyword>
<evidence type="ECO:0000256" key="2">
    <source>
        <dbReference type="SAM" id="SignalP"/>
    </source>
</evidence>
<evidence type="ECO:0000313" key="3">
    <source>
        <dbReference type="EMBL" id="EKD18823.1"/>
    </source>
</evidence>
<dbReference type="Pfam" id="PF19287">
    <property type="entry name" value="DUF5910"/>
    <property type="match status" value="1"/>
</dbReference>
<dbReference type="OrthoDB" id="4540223at2759"/>
<feature type="compositionally biased region" description="Polar residues" evidence="1">
    <location>
        <begin position="208"/>
        <end position="217"/>
    </location>
</feature>
<dbReference type="eggNOG" id="ENOG502SUI0">
    <property type="taxonomic scope" value="Eukaryota"/>
</dbReference>
<protein>
    <submittedName>
        <fullName evidence="3">Uncharacterized protein</fullName>
    </submittedName>
</protein>
<dbReference type="KEGG" id="mbe:MBM_03065"/>
<dbReference type="HOGENOM" id="CLU_091777_0_0_1"/>
<sequence length="217" mass="25182">MLRLQFTFALLLALSLFSNGAHGFWRSKQVIGYAMVSKEHAKAINKNHDLIVQVSPKYQVGAGFYLRDRPGWERQVGKWYCVIKADKKKIKAARKVTIPKFNQIRIAPDRSQTTTLYGAEEHVISNYIAIYRGLPQPDKVLRFSWVEGLDQQRQMTIPAQMVMNDDLETWAKCFETEEKLRKYSEETIEWERDWKPDVDFQSIAPPRQGSQRGESGN</sequence>
<dbReference type="EMBL" id="JH921432">
    <property type="protein sequence ID" value="EKD18823.1"/>
    <property type="molecule type" value="Genomic_DNA"/>
</dbReference>
<name>K1XDA3_MARBU</name>
<reference evidence="3 4" key="1">
    <citation type="journal article" date="2012" name="BMC Genomics">
        <title>Sequencing the genome of Marssonina brunnea reveals fungus-poplar co-evolution.</title>
        <authorList>
            <person name="Zhu S."/>
            <person name="Cao Y.-Z."/>
            <person name="Jiang C."/>
            <person name="Tan B.-Y."/>
            <person name="Wang Z."/>
            <person name="Feng S."/>
            <person name="Zhang L."/>
            <person name="Su X.-H."/>
            <person name="Brejova B."/>
            <person name="Vinar T."/>
            <person name="Xu M."/>
            <person name="Wang M.-X."/>
            <person name="Zhang S.-G."/>
            <person name="Huang M.-R."/>
            <person name="Wu R."/>
            <person name="Zhou Y."/>
        </authorList>
    </citation>
    <scope>NUCLEOTIDE SEQUENCE [LARGE SCALE GENOMIC DNA]</scope>
    <source>
        <strain evidence="3 4">MB_m1</strain>
    </source>
</reference>
<dbReference type="AlphaFoldDB" id="K1XDA3"/>
<accession>K1XDA3</accession>